<dbReference type="EMBL" id="QLLQ01000004">
    <property type="protein sequence ID" value="RAJ25165.1"/>
    <property type="molecule type" value="Genomic_DNA"/>
</dbReference>
<organism evidence="3 4">
    <name type="scientific">Gelidibacter algens</name>
    <dbReference type="NCBI Taxonomy" id="49280"/>
    <lineage>
        <taxon>Bacteria</taxon>
        <taxon>Pseudomonadati</taxon>
        <taxon>Bacteroidota</taxon>
        <taxon>Flavobacteriia</taxon>
        <taxon>Flavobacteriales</taxon>
        <taxon>Flavobacteriaceae</taxon>
        <taxon>Gelidibacter</taxon>
    </lineage>
</organism>
<proteinExistence type="predicted"/>
<evidence type="ECO:0000313" key="3">
    <source>
        <dbReference type="EMBL" id="RAJ25165.1"/>
    </source>
</evidence>
<dbReference type="Proteomes" id="UP000248987">
    <property type="component" value="Unassembled WGS sequence"/>
</dbReference>
<dbReference type="RefSeq" id="WP_066434346.1">
    <property type="nucleotide sequence ID" value="NZ_LZRN01000019.1"/>
</dbReference>
<accession>A0A1A7R1K6</accession>
<dbReference type="OrthoDB" id="1452407at2"/>
<feature type="signal peptide" evidence="2">
    <location>
        <begin position="1"/>
        <end position="21"/>
    </location>
</feature>
<feature type="region of interest" description="Disordered" evidence="1">
    <location>
        <begin position="30"/>
        <end position="76"/>
    </location>
</feature>
<feature type="compositionally biased region" description="Basic and acidic residues" evidence="1">
    <location>
        <begin position="48"/>
        <end position="73"/>
    </location>
</feature>
<feature type="chain" id="PRO_5030025496" evidence="2">
    <location>
        <begin position="22"/>
        <end position="144"/>
    </location>
</feature>
<keyword evidence="2" id="KW-0732">Signal</keyword>
<dbReference type="AlphaFoldDB" id="A0A1A7R1K6"/>
<gene>
    <name evidence="3" type="ORF">LX77_01466</name>
</gene>
<keyword evidence="4" id="KW-1185">Reference proteome</keyword>
<comment type="caution">
    <text evidence="3">The sequence shown here is derived from an EMBL/GenBank/DDBJ whole genome shotgun (WGS) entry which is preliminary data.</text>
</comment>
<evidence type="ECO:0000313" key="4">
    <source>
        <dbReference type="Proteomes" id="UP000248987"/>
    </source>
</evidence>
<evidence type="ECO:0000256" key="1">
    <source>
        <dbReference type="SAM" id="MobiDB-lite"/>
    </source>
</evidence>
<sequence>MNKTSKFLAFMGILASLTTYLAFKVTRNTSVRDENSSGPPRNPNHNSLRNEKSNSFENRRNEENTKSPSDDKTQLMYKDLGMTEDQSRRFERDYQAIMGDWEKTNPGIDMDNQQKEDSHVAALKAVLNEAQFAMYREGPYKKRS</sequence>
<feature type="compositionally biased region" description="Polar residues" evidence="1">
    <location>
        <begin position="36"/>
        <end position="47"/>
    </location>
</feature>
<protein>
    <submittedName>
        <fullName evidence="3">Uncharacterized protein</fullName>
    </submittedName>
</protein>
<reference evidence="3 4" key="1">
    <citation type="submission" date="2018-06" db="EMBL/GenBank/DDBJ databases">
        <title>Genomic Encyclopedia of Archaeal and Bacterial Type Strains, Phase II (KMG-II): from individual species to whole genera.</title>
        <authorList>
            <person name="Goeker M."/>
        </authorList>
    </citation>
    <scope>NUCLEOTIDE SEQUENCE [LARGE SCALE GENOMIC DNA]</scope>
    <source>
        <strain evidence="3 4">DSM 12408</strain>
    </source>
</reference>
<evidence type="ECO:0000256" key="2">
    <source>
        <dbReference type="SAM" id="SignalP"/>
    </source>
</evidence>
<name>A0A1A7R1K6_9FLAO</name>